<proteinExistence type="predicted"/>
<dbReference type="InterPro" id="IPR002641">
    <property type="entry name" value="PNPLA_dom"/>
</dbReference>
<dbReference type="InterPro" id="IPR019894">
    <property type="entry name" value="Patatin-related_protein"/>
</dbReference>
<name>A0ABQ1JJ96_9SPHN</name>
<dbReference type="PROSITE" id="PS51635">
    <property type="entry name" value="PNPLA"/>
    <property type="match status" value="1"/>
</dbReference>
<comment type="caution">
    <text evidence="2">Lacks conserved residue(s) required for the propagation of feature annotation.</text>
</comment>
<feature type="active site" description="Proton acceptor" evidence="2">
    <location>
        <position position="317"/>
    </location>
</feature>
<evidence type="ECO:0000256" key="2">
    <source>
        <dbReference type="PROSITE-ProRule" id="PRU01161"/>
    </source>
</evidence>
<feature type="active site" description="Nucleophile" evidence="2">
    <location>
        <position position="79"/>
    </location>
</feature>
<evidence type="ECO:0000256" key="1">
    <source>
        <dbReference type="ARBA" id="ARBA00023098"/>
    </source>
</evidence>
<evidence type="ECO:0000313" key="4">
    <source>
        <dbReference type="EMBL" id="GGB67737.1"/>
    </source>
</evidence>
<protein>
    <recommendedName>
        <fullName evidence="3">PNPLA domain-containing protein</fullName>
    </recommendedName>
</protein>
<dbReference type="EMBL" id="BMGD01000004">
    <property type="protein sequence ID" value="GGB67737.1"/>
    <property type="molecule type" value="Genomic_DNA"/>
</dbReference>
<accession>A0ABQ1JJ96</accession>
<keyword evidence="2" id="KW-0442">Lipid degradation</keyword>
<keyword evidence="5" id="KW-1185">Reference proteome</keyword>
<dbReference type="Gene3D" id="3.40.1090.10">
    <property type="entry name" value="Cytosolic phospholipase A2 catalytic domain"/>
    <property type="match status" value="2"/>
</dbReference>
<dbReference type="Pfam" id="PF01734">
    <property type="entry name" value="Patatin"/>
    <property type="match status" value="1"/>
</dbReference>
<keyword evidence="1 2" id="KW-0443">Lipid metabolism</keyword>
<dbReference type="Pfam" id="PF11856">
    <property type="entry name" value="DUF3376"/>
    <property type="match status" value="1"/>
</dbReference>
<dbReference type="RefSeq" id="WP_188514651.1">
    <property type="nucleotide sequence ID" value="NZ_BMGD01000004.1"/>
</dbReference>
<organism evidence="4 5">
    <name type="scientific">Blastomonas aquatica</name>
    <dbReference type="NCBI Taxonomy" id="1510276"/>
    <lineage>
        <taxon>Bacteria</taxon>
        <taxon>Pseudomonadati</taxon>
        <taxon>Pseudomonadota</taxon>
        <taxon>Alphaproteobacteria</taxon>
        <taxon>Sphingomonadales</taxon>
        <taxon>Sphingomonadaceae</taxon>
        <taxon>Blastomonas</taxon>
    </lineage>
</organism>
<dbReference type="NCBIfam" id="TIGR03607">
    <property type="entry name" value="patatin-like protein"/>
    <property type="match status" value="1"/>
</dbReference>
<keyword evidence="2" id="KW-0378">Hydrolase</keyword>
<dbReference type="InterPro" id="IPR024282">
    <property type="entry name" value="DUF3376"/>
</dbReference>
<reference evidence="5" key="1">
    <citation type="journal article" date="2019" name="Int. J. Syst. Evol. Microbiol.">
        <title>The Global Catalogue of Microorganisms (GCM) 10K type strain sequencing project: providing services to taxonomists for standard genome sequencing and annotation.</title>
        <authorList>
            <consortium name="The Broad Institute Genomics Platform"/>
            <consortium name="The Broad Institute Genome Sequencing Center for Infectious Disease"/>
            <person name="Wu L."/>
            <person name="Ma J."/>
        </authorList>
    </citation>
    <scope>NUCLEOTIDE SEQUENCE [LARGE SCALE GENOMIC DNA]</scope>
    <source>
        <strain evidence="5">CGMCC 1.12851</strain>
    </source>
</reference>
<sequence>MRQKELRIALVCYGGISLAVYMHGITKEIWRATRASRNFHAGDPPASGSQGVYRALFETIADHSQVKLRLLPDIIAGASAGGINGVFLAQALASGQSLEPLTRLWLECADIDQLLDPDARPWSRFTKFWAQPLVWLLLRRPGGALDRTVAPEARSEVRTKLSRLVRARWFAPPFSGIGFSALLYDALEAMAATPAGPRLVPIGQPLDLFVTVTDFRGRLERLRLNSPAEVVETEHRLSIGFRYLRGRDDALADPAELVFAARATASFPGAFPPFNVGEMDRMLVKRDKLWPGRERFLRRIFPQHHLDGHAETAVLIDGSVLANAPFAQAIDALRNRPAHREVDRRFVYIDPKPDIVRNMDQAQDRDAMGQRLPGFFSTIFGALSDIPREQPIRDNLEGIERRTSRVRQMRMITDSLRTEVEETVSKLFGYTLFLDSPTPRRLTNWRNKAQDRAAHMAGFAYASYGQLKLASIIEDIVDTLRRAHQGPKALYAERLREAISAELRRTGLDHLSGKGGGASDAAIIFFRTQDMGFRIRRLRFLARRLGEDIAQTGRTPPEAVVAMHDTLYTCLSHYLERETADMLGQDFADIAASAIDNPGLAISELAARRDLRAADAIVDEQLASALAMLPKASRRSMLLAYLGFPFYDIATLPLLQGEAQNEYDLIKVDRISPDDAQSIRKGGADATLKGIEFNSFGAFFSRSYRENDYLWGRLHGAERLIDIIASALPPEAPLPVAVLADFKRRAFLAICDEEETVLTTDPQLVPAIRREIEAAFAE</sequence>
<comment type="caution">
    <text evidence="4">The sequence shown here is derived from an EMBL/GenBank/DDBJ whole genome shotgun (WGS) entry which is preliminary data.</text>
</comment>
<dbReference type="SUPFAM" id="SSF52151">
    <property type="entry name" value="FabD/lysophospholipase-like"/>
    <property type="match status" value="1"/>
</dbReference>
<evidence type="ECO:0000313" key="5">
    <source>
        <dbReference type="Proteomes" id="UP000614261"/>
    </source>
</evidence>
<feature type="domain" description="PNPLA" evidence="3">
    <location>
        <begin position="10"/>
        <end position="330"/>
    </location>
</feature>
<feature type="short sequence motif" description="GXSXG" evidence="2">
    <location>
        <begin position="77"/>
        <end position="81"/>
    </location>
</feature>
<dbReference type="InterPro" id="IPR016035">
    <property type="entry name" value="Acyl_Trfase/lysoPLipase"/>
</dbReference>
<gene>
    <name evidence="4" type="ORF">GCM10010833_23620</name>
</gene>
<evidence type="ECO:0000259" key="3">
    <source>
        <dbReference type="PROSITE" id="PS51635"/>
    </source>
</evidence>
<dbReference type="Proteomes" id="UP000614261">
    <property type="component" value="Unassembled WGS sequence"/>
</dbReference>